<dbReference type="Pfam" id="PF13649">
    <property type="entry name" value="Methyltransf_25"/>
    <property type="match status" value="1"/>
</dbReference>
<dbReference type="GO" id="GO:0008168">
    <property type="term" value="F:methyltransferase activity"/>
    <property type="evidence" value="ECO:0007669"/>
    <property type="project" value="UniProtKB-KW"/>
</dbReference>
<dbReference type="RefSeq" id="WP_183348280.1">
    <property type="nucleotide sequence ID" value="NZ_JACHEO010000002.1"/>
</dbReference>
<dbReference type="EMBL" id="JACHEO010000002">
    <property type="protein sequence ID" value="MBB5346954.1"/>
    <property type="molecule type" value="Genomic_DNA"/>
</dbReference>
<reference evidence="2 3" key="1">
    <citation type="submission" date="2020-08" db="EMBL/GenBank/DDBJ databases">
        <title>Genomic Encyclopedia of Type Strains, Phase IV (KMG-IV): sequencing the most valuable type-strain genomes for metagenomic binning, comparative biology and taxonomic classification.</title>
        <authorList>
            <person name="Goeker M."/>
        </authorList>
    </citation>
    <scope>NUCLEOTIDE SEQUENCE [LARGE SCALE GENOMIC DNA]</scope>
    <source>
        <strain evidence="2 3">DSM 28570</strain>
    </source>
</reference>
<dbReference type="Proteomes" id="UP000539642">
    <property type="component" value="Unassembled WGS sequence"/>
</dbReference>
<dbReference type="GO" id="GO:0032259">
    <property type="term" value="P:methylation"/>
    <property type="evidence" value="ECO:0007669"/>
    <property type="project" value="UniProtKB-KW"/>
</dbReference>
<sequence>MTADPLATYSALDWDQLWRNARSRKSWSNSSAADWDKKAVSFAARNQSSPFASLVLAHIPLAPTATVLDVGCGSGTLALPIARQVSAVTAIDFSAGMLTALRQMAAAADITNITTIQAGWEDDWASLGIQRHDIAIASRSLAVADLRSALQRLDDYAAELVIIVDRIAPTPFDPEAFAAVGRPFECGPDYIYVLNTLYSMGIHANVDIIGLDRETAFADLDEAMDSYRWMIRDMSPAEESALRLHLAQKSRPGDDGRIVVDRGFRPQWACIWWDKKR</sequence>
<dbReference type="Gene3D" id="3.40.50.150">
    <property type="entry name" value="Vaccinia Virus protein VP39"/>
    <property type="match status" value="1"/>
</dbReference>
<keyword evidence="2" id="KW-0808">Transferase</keyword>
<dbReference type="InterPro" id="IPR041698">
    <property type="entry name" value="Methyltransf_25"/>
</dbReference>
<evidence type="ECO:0000313" key="3">
    <source>
        <dbReference type="Proteomes" id="UP000539642"/>
    </source>
</evidence>
<keyword evidence="3" id="KW-1185">Reference proteome</keyword>
<gene>
    <name evidence="2" type="ORF">HNQ81_000664</name>
</gene>
<dbReference type="InterPro" id="IPR050723">
    <property type="entry name" value="CFA/CMAS"/>
</dbReference>
<feature type="domain" description="Methyltransferase" evidence="1">
    <location>
        <begin position="67"/>
        <end position="153"/>
    </location>
</feature>
<protein>
    <submittedName>
        <fullName evidence="2">SAM-dependent methyltransferase</fullName>
    </submittedName>
</protein>
<dbReference type="CDD" id="cd02440">
    <property type="entry name" value="AdoMet_MTases"/>
    <property type="match status" value="1"/>
</dbReference>
<dbReference type="InterPro" id="IPR029063">
    <property type="entry name" value="SAM-dependent_MTases_sf"/>
</dbReference>
<comment type="caution">
    <text evidence="2">The sequence shown here is derived from an EMBL/GenBank/DDBJ whole genome shotgun (WGS) entry which is preliminary data.</text>
</comment>
<keyword evidence="2" id="KW-0489">Methyltransferase</keyword>
<name>A0A840UU81_9BACT</name>
<dbReference type="AlphaFoldDB" id="A0A840UU81"/>
<evidence type="ECO:0000259" key="1">
    <source>
        <dbReference type="Pfam" id="PF13649"/>
    </source>
</evidence>
<accession>A0A840UU81</accession>
<dbReference type="PANTHER" id="PTHR43667:SF2">
    <property type="entry name" value="FATTY ACID C-METHYL TRANSFERASE"/>
    <property type="match status" value="1"/>
</dbReference>
<dbReference type="SUPFAM" id="SSF53335">
    <property type="entry name" value="S-adenosyl-L-methionine-dependent methyltransferases"/>
    <property type="match status" value="1"/>
</dbReference>
<organism evidence="2 3">
    <name type="scientific">Desulfoprunum benzoelyticum</name>
    <dbReference type="NCBI Taxonomy" id="1506996"/>
    <lineage>
        <taxon>Bacteria</taxon>
        <taxon>Pseudomonadati</taxon>
        <taxon>Thermodesulfobacteriota</taxon>
        <taxon>Desulfobulbia</taxon>
        <taxon>Desulfobulbales</taxon>
        <taxon>Desulfobulbaceae</taxon>
        <taxon>Desulfoprunum</taxon>
    </lineage>
</organism>
<dbReference type="PANTHER" id="PTHR43667">
    <property type="entry name" value="CYCLOPROPANE-FATTY-ACYL-PHOSPHOLIPID SYNTHASE"/>
    <property type="match status" value="1"/>
</dbReference>
<evidence type="ECO:0000313" key="2">
    <source>
        <dbReference type="EMBL" id="MBB5346954.1"/>
    </source>
</evidence>
<proteinExistence type="predicted"/>